<name>A0AAD6J5D3_DREDA</name>
<reference evidence="2" key="1">
    <citation type="submission" date="2023-01" db="EMBL/GenBank/DDBJ databases">
        <title>The chitinases involved in constricting ring structure development in the nematode-trapping fungus Drechslerella dactyloides.</title>
        <authorList>
            <person name="Wang R."/>
            <person name="Zhang L."/>
            <person name="Tang P."/>
            <person name="Li S."/>
            <person name="Liang L."/>
        </authorList>
    </citation>
    <scope>NUCLEOTIDE SEQUENCE</scope>
    <source>
        <strain evidence="2">YMF1.00031</strain>
    </source>
</reference>
<evidence type="ECO:0000256" key="1">
    <source>
        <dbReference type="SAM" id="MobiDB-lite"/>
    </source>
</evidence>
<dbReference type="AlphaFoldDB" id="A0AAD6J5D3"/>
<sequence>MSSASKNSDLLDFAKDMCLAVAPTACLFSQIVKSMSANNITPPDTAPPSKRPDQGLERERESATTQDGGGKNKQDSDARDDKLASTRKTAN</sequence>
<evidence type="ECO:0000313" key="3">
    <source>
        <dbReference type="Proteomes" id="UP001221413"/>
    </source>
</evidence>
<feature type="compositionally biased region" description="Basic and acidic residues" evidence="1">
    <location>
        <begin position="50"/>
        <end position="62"/>
    </location>
</feature>
<keyword evidence="3" id="KW-1185">Reference proteome</keyword>
<protein>
    <submittedName>
        <fullName evidence="2">Uncharacterized protein</fullName>
    </submittedName>
</protein>
<evidence type="ECO:0000313" key="2">
    <source>
        <dbReference type="EMBL" id="KAJ6264883.1"/>
    </source>
</evidence>
<dbReference type="Proteomes" id="UP001221413">
    <property type="component" value="Unassembled WGS sequence"/>
</dbReference>
<feature type="compositionally biased region" description="Basic and acidic residues" evidence="1">
    <location>
        <begin position="70"/>
        <end position="84"/>
    </location>
</feature>
<proteinExistence type="predicted"/>
<feature type="region of interest" description="Disordered" evidence="1">
    <location>
        <begin position="37"/>
        <end position="91"/>
    </location>
</feature>
<accession>A0AAD6J5D3</accession>
<dbReference type="EMBL" id="JAQGDS010000001">
    <property type="protein sequence ID" value="KAJ6264883.1"/>
    <property type="molecule type" value="Genomic_DNA"/>
</dbReference>
<gene>
    <name evidence="2" type="ORF">Dda_1036</name>
</gene>
<organism evidence="2 3">
    <name type="scientific">Drechslerella dactyloides</name>
    <name type="common">Nematode-trapping fungus</name>
    <name type="synonym">Arthrobotrys dactyloides</name>
    <dbReference type="NCBI Taxonomy" id="74499"/>
    <lineage>
        <taxon>Eukaryota</taxon>
        <taxon>Fungi</taxon>
        <taxon>Dikarya</taxon>
        <taxon>Ascomycota</taxon>
        <taxon>Pezizomycotina</taxon>
        <taxon>Orbiliomycetes</taxon>
        <taxon>Orbiliales</taxon>
        <taxon>Orbiliaceae</taxon>
        <taxon>Drechslerella</taxon>
    </lineage>
</organism>
<comment type="caution">
    <text evidence="2">The sequence shown here is derived from an EMBL/GenBank/DDBJ whole genome shotgun (WGS) entry which is preliminary data.</text>
</comment>